<feature type="transmembrane region" description="Helical" evidence="1">
    <location>
        <begin position="24"/>
        <end position="48"/>
    </location>
</feature>
<sequence>MRSNTTSSTSRVWPPEPIDVKATVALPLVTAMSLIAICVQAACVPIACDRLRRRLGRI</sequence>
<evidence type="ECO:0000313" key="3">
    <source>
        <dbReference type="Proteomes" id="UP000557739"/>
    </source>
</evidence>
<proteinExistence type="predicted"/>
<organism evidence="2 3">
    <name type="scientific">Sphingomonas yantingensis</name>
    <dbReference type="NCBI Taxonomy" id="1241761"/>
    <lineage>
        <taxon>Bacteria</taxon>
        <taxon>Pseudomonadati</taxon>
        <taxon>Pseudomonadota</taxon>
        <taxon>Alphaproteobacteria</taxon>
        <taxon>Sphingomonadales</taxon>
        <taxon>Sphingomonadaceae</taxon>
        <taxon>Sphingomonas</taxon>
    </lineage>
</organism>
<dbReference type="RefSeq" id="WP_184026470.1">
    <property type="nucleotide sequence ID" value="NZ_JACIJJ010000002.1"/>
</dbReference>
<keyword evidence="1" id="KW-1133">Transmembrane helix</keyword>
<accession>A0A7W9APR9</accession>
<name>A0A7W9APR9_9SPHN</name>
<dbReference type="EMBL" id="JACIJJ010000002">
    <property type="protein sequence ID" value="MBB5698141.1"/>
    <property type="molecule type" value="Genomic_DNA"/>
</dbReference>
<keyword evidence="1" id="KW-0812">Transmembrane</keyword>
<keyword evidence="3" id="KW-1185">Reference proteome</keyword>
<protein>
    <submittedName>
        <fullName evidence="2">Uncharacterized protein</fullName>
    </submittedName>
</protein>
<dbReference type="AlphaFoldDB" id="A0A7W9APR9"/>
<evidence type="ECO:0000313" key="2">
    <source>
        <dbReference type="EMBL" id="MBB5698141.1"/>
    </source>
</evidence>
<keyword evidence="1" id="KW-0472">Membrane</keyword>
<gene>
    <name evidence="2" type="ORF">FHR19_001486</name>
</gene>
<comment type="caution">
    <text evidence="2">The sequence shown here is derived from an EMBL/GenBank/DDBJ whole genome shotgun (WGS) entry which is preliminary data.</text>
</comment>
<evidence type="ECO:0000256" key="1">
    <source>
        <dbReference type="SAM" id="Phobius"/>
    </source>
</evidence>
<dbReference type="Proteomes" id="UP000557739">
    <property type="component" value="Unassembled WGS sequence"/>
</dbReference>
<reference evidence="2 3" key="1">
    <citation type="submission" date="2020-08" db="EMBL/GenBank/DDBJ databases">
        <title>Genomic Encyclopedia of Type Strains, Phase IV (KMG-IV): sequencing the most valuable type-strain genomes for metagenomic binning, comparative biology and taxonomic classification.</title>
        <authorList>
            <person name="Goeker M."/>
        </authorList>
    </citation>
    <scope>NUCLEOTIDE SEQUENCE [LARGE SCALE GENOMIC DNA]</scope>
    <source>
        <strain evidence="2 3">DSM 27244</strain>
    </source>
</reference>